<dbReference type="EMBL" id="JAPFFF010000008">
    <property type="protein sequence ID" value="KAK8883465.1"/>
    <property type="molecule type" value="Genomic_DNA"/>
</dbReference>
<dbReference type="Pfam" id="PF07714">
    <property type="entry name" value="PK_Tyr_Ser-Thr"/>
    <property type="match status" value="1"/>
</dbReference>
<gene>
    <name evidence="2" type="ORF">M9Y10_042552</name>
</gene>
<dbReference type="InterPro" id="IPR050167">
    <property type="entry name" value="Ser_Thr_protein_kinase"/>
</dbReference>
<dbReference type="InterPro" id="IPR011009">
    <property type="entry name" value="Kinase-like_dom_sf"/>
</dbReference>
<evidence type="ECO:0000313" key="3">
    <source>
        <dbReference type="Proteomes" id="UP001470230"/>
    </source>
</evidence>
<dbReference type="PANTHER" id="PTHR23257">
    <property type="entry name" value="SERINE-THREONINE PROTEIN KINASE"/>
    <property type="match status" value="1"/>
</dbReference>
<proteinExistence type="predicted"/>
<evidence type="ECO:0000313" key="2">
    <source>
        <dbReference type="EMBL" id="KAK8883465.1"/>
    </source>
</evidence>
<evidence type="ECO:0000259" key="1">
    <source>
        <dbReference type="PROSITE" id="PS50011"/>
    </source>
</evidence>
<comment type="caution">
    <text evidence="2">The sequence shown here is derived from an EMBL/GenBank/DDBJ whole genome shotgun (WGS) entry which is preliminary data.</text>
</comment>
<dbReference type="PROSITE" id="PS50011">
    <property type="entry name" value="PROTEIN_KINASE_DOM"/>
    <property type="match status" value="1"/>
</dbReference>
<dbReference type="InterPro" id="IPR001245">
    <property type="entry name" value="Ser-Thr/Tyr_kinase_cat_dom"/>
</dbReference>
<dbReference type="InterPro" id="IPR000719">
    <property type="entry name" value="Prot_kinase_dom"/>
</dbReference>
<reference evidence="2 3" key="1">
    <citation type="submission" date="2024-04" db="EMBL/GenBank/DDBJ databases">
        <title>Tritrichomonas musculus Genome.</title>
        <authorList>
            <person name="Alves-Ferreira E."/>
            <person name="Grigg M."/>
            <person name="Lorenzi H."/>
            <person name="Galac M."/>
        </authorList>
    </citation>
    <scope>NUCLEOTIDE SEQUENCE [LARGE SCALE GENOMIC DNA]</scope>
    <source>
        <strain evidence="2 3">EAF2021</strain>
    </source>
</reference>
<accession>A0ABR2JX88</accession>
<dbReference type="Gene3D" id="1.10.510.10">
    <property type="entry name" value="Transferase(Phosphotransferase) domain 1"/>
    <property type="match status" value="1"/>
</dbReference>
<sequence>MTSEEQSMTRGIGSQKFMAPEIINEESNYDEKVDVYSFGVVLYFMLSGGEMPIIKMVDILTRKKAEIPSKFTPFAKQLINSCWNYNSKDWPSFKFICDEIARDDYNLIVLTKLEQKNLQALIAKHKTIIPEYSS</sequence>
<dbReference type="PANTHER" id="PTHR23257:SF958">
    <property type="entry name" value="SERINE_THREONINE-PROTEIN KINASE WNK4"/>
    <property type="match status" value="1"/>
</dbReference>
<protein>
    <recommendedName>
        <fullName evidence="1">Protein kinase domain-containing protein</fullName>
    </recommendedName>
</protein>
<name>A0ABR2JX88_9EUKA</name>
<dbReference type="Proteomes" id="UP001470230">
    <property type="component" value="Unassembled WGS sequence"/>
</dbReference>
<organism evidence="2 3">
    <name type="scientific">Tritrichomonas musculus</name>
    <dbReference type="NCBI Taxonomy" id="1915356"/>
    <lineage>
        <taxon>Eukaryota</taxon>
        <taxon>Metamonada</taxon>
        <taxon>Parabasalia</taxon>
        <taxon>Tritrichomonadida</taxon>
        <taxon>Tritrichomonadidae</taxon>
        <taxon>Tritrichomonas</taxon>
    </lineage>
</organism>
<keyword evidence="3" id="KW-1185">Reference proteome</keyword>
<dbReference type="SUPFAM" id="SSF56112">
    <property type="entry name" value="Protein kinase-like (PK-like)"/>
    <property type="match status" value="1"/>
</dbReference>
<feature type="domain" description="Protein kinase" evidence="1">
    <location>
        <begin position="1"/>
        <end position="108"/>
    </location>
</feature>